<sequence>MTGIFDKFKKSKKQENQSGSEPSFSIQPHPATTNNPADLQGGGGGLQSARDPAFALHNSTPGPVIPENLKDQPIASEDELKARAAELNKQD</sequence>
<comment type="caution">
    <text evidence="2">The sequence shown here is derived from an EMBL/GenBank/DDBJ whole genome shotgun (WGS) entry which is preliminary data.</text>
</comment>
<dbReference type="AlphaFoldDB" id="A0A9Q5N6Z9"/>
<dbReference type="EMBL" id="LNZH02000155">
    <property type="protein sequence ID" value="OCB89475.1"/>
    <property type="molecule type" value="Genomic_DNA"/>
</dbReference>
<feature type="region of interest" description="Disordered" evidence="1">
    <location>
        <begin position="1"/>
        <end position="91"/>
    </location>
</feature>
<accession>A0A9Q5N6Z9</accession>
<gene>
    <name evidence="2" type="ORF">A7U60_g3365</name>
</gene>
<evidence type="ECO:0000256" key="1">
    <source>
        <dbReference type="SAM" id="MobiDB-lite"/>
    </source>
</evidence>
<name>A0A9Q5N6Z9_SANBA</name>
<feature type="compositionally biased region" description="Basic and acidic residues" evidence="1">
    <location>
        <begin position="78"/>
        <end position="91"/>
    </location>
</feature>
<evidence type="ECO:0000313" key="2">
    <source>
        <dbReference type="EMBL" id="OCB89475.1"/>
    </source>
</evidence>
<keyword evidence="3" id="KW-1185">Reference proteome</keyword>
<dbReference type="OrthoDB" id="2532734at2759"/>
<protein>
    <submittedName>
        <fullName evidence="2">Uncharacterized protein</fullName>
    </submittedName>
</protein>
<reference evidence="2" key="1">
    <citation type="submission" date="2016-06" db="EMBL/GenBank/DDBJ databases">
        <title>Draft Genome sequence of the fungus Inonotus baumii.</title>
        <authorList>
            <person name="Zhu H."/>
            <person name="Lin W."/>
        </authorList>
    </citation>
    <scope>NUCLEOTIDE SEQUENCE</scope>
    <source>
        <strain evidence="2">821</strain>
    </source>
</reference>
<organism evidence="2 3">
    <name type="scientific">Sanghuangporus baumii</name>
    <name type="common">Phellinus baumii</name>
    <dbReference type="NCBI Taxonomy" id="108892"/>
    <lineage>
        <taxon>Eukaryota</taxon>
        <taxon>Fungi</taxon>
        <taxon>Dikarya</taxon>
        <taxon>Basidiomycota</taxon>
        <taxon>Agaricomycotina</taxon>
        <taxon>Agaricomycetes</taxon>
        <taxon>Hymenochaetales</taxon>
        <taxon>Hymenochaetaceae</taxon>
        <taxon>Sanghuangporus</taxon>
    </lineage>
</organism>
<feature type="compositionally biased region" description="Polar residues" evidence="1">
    <location>
        <begin position="16"/>
        <end position="37"/>
    </location>
</feature>
<dbReference type="Proteomes" id="UP000757232">
    <property type="component" value="Unassembled WGS sequence"/>
</dbReference>
<proteinExistence type="predicted"/>
<evidence type="ECO:0000313" key="3">
    <source>
        <dbReference type="Proteomes" id="UP000757232"/>
    </source>
</evidence>